<dbReference type="Proteomes" id="UP001237595">
    <property type="component" value="Unassembled WGS sequence"/>
</dbReference>
<feature type="region of interest" description="Disordered" evidence="1">
    <location>
        <begin position="1"/>
        <end position="101"/>
    </location>
</feature>
<name>A0ABT6PI02_9PSEU</name>
<feature type="transmembrane region" description="Helical" evidence="2">
    <location>
        <begin position="114"/>
        <end position="139"/>
    </location>
</feature>
<comment type="caution">
    <text evidence="4">The sequence shown here is derived from an EMBL/GenBank/DDBJ whole genome shotgun (WGS) entry which is preliminary data.</text>
</comment>
<evidence type="ECO:0000256" key="1">
    <source>
        <dbReference type="SAM" id="MobiDB-lite"/>
    </source>
</evidence>
<feature type="compositionally biased region" description="Low complexity" evidence="1">
    <location>
        <begin position="70"/>
        <end position="88"/>
    </location>
</feature>
<dbReference type="EMBL" id="JASAOF010000001">
    <property type="protein sequence ID" value="MDI2027263.1"/>
    <property type="molecule type" value="Genomic_DNA"/>
</dbReference>
<keyword evidence="2" id="KW-1133">Transmembrane helix</keyword>
<sequence length="213" mass="22710">MSSPYGPPGGYPQWGQQPQGPGMQPGGMPQGQPQPGGYGGVPQPVQQQPVQQPMQQQQPMPPQPVPQQPLQPQQPQYGQQPYGYGQPQPYYPSPDGFGFPQVPPKKAGRSKLPWILGGSGVLVVVAIVLVLGFVAPGFFVRPVFDAASVEKGVTQTLKGSYSLAGVGTVTCPDGQPVEVQRRFDCQVQVNGQNKTVTVTVKNEDGVYEVGHPK</sequence>
<gene>
    <name evidence="4" type="ORF">QFW96_01520</name>
</gene>
<feature type="compositionally biased region" description="Pro residues" evidence="1">
    <location>
        <begin position="1"/>
        <end position="10"/>
    </location>
</feature>
<keyword evidence="5" id="KW-1185">Reference proteome</keyword>
<keyword evidence="2" id="KW-0812">Transmembrane</keyword>
<feature type="compositionally biased region" description="Low complexity" evidence="1">
    <location>
        <begin position="41"/>
        <end position="58"/>
    </location>
</feature>
<feature type="compositionally biased region" description="Gly residues" evidence="1">
    <location>
        <begin position="23"/>
        <end position="40"/>
    </location>
</feature>
<feature type="compositionally biased region" description="Pro residues" evidence="1">
    <location>
        <begin position="59"/>
        <end position="69"/>
    </location>
</feature>
<proteinExistence type="predicted"/>
<feature type="domain" description="DUF4333" evidence="3">
    <location>
        <begin position="128"/>
        <end position="205"/>
    </location>
</feature>
<dbReference type="RefSeq" id="WP_281453639.1">
    <property type="nucleotide sequence ID" value="NZ_JASAOF010000001.1"/>
</dbReference>
<evidence type="ECO:0000313" key="4">
    <source>
        <dbReference type="EMBL" id="MDI2027263.1"/>
    </source>
</evidence>
<dbReference type="Pfam" id="PF14230">
    <property type="entry name" value="DUF4333"/>
    <property type="match status" value="1"/>
</dbReference>
<evidence type="ECO:0000256" key="2">
    <source>
        <dbReference type="SAM" id="Phobius"/>
    </source>
</evidence>
<protein>
    <submittedName>
        <fullName evidence="4">DUF4333 domain-containing protein</fullName>
    </submittedName>
</protein>
<dbReference type="InterPro" id="IPR025637">
    <property type="entry name" value="DUF4333"/>
</dbReference>
<organism evidence="4 5">
    <name type="scientific">Saccharopolyspora ipomoeae</name>
    <dbReference type="NCBI Taxonomy" id="3042027"/>
    <lineage>
        <taxon>Bacteria</taxon>
        <taxon>Bacillati</taxon>
        <taxon>Actinomycetota</taxon>
        <taxon>Actinomycetes</taxon>
        <taxon>Pseudonocardiales</taxon>
        <taxon>Pseudonocardiaceae</taxon>
        <taxon>Saccharopolyspora</taxon>
    </lineage>
</organism>
<keyword evidence="2" id="KW-0472">Membrane</keyword>
<accession>A0ABT6PI02</accession>
<evidence type="ECO:0000313" key="5">
    <source>
        <dbReference type="Proteomes" id="UP001237595"/>
    </source>
</evidence>
<reference evidence="4 5" key="1">
    <citation type="submission" date="2023-04" db="EMBL/GenBank/DDBJ databases">
        <title>Draft genome sequence of Saccharopolyspora sp. TS4A08 isolated from sweet potato rhizospheric soil.</title>
        <authorList>
            <person name="Suksaard P."/>
            <person name="Duangmal K."/>
        </authorList>
    </citation>
    <scope>NUCLEOTIDE SEQUENCE [LARGE SCALE GENOMIC DNA]</scope>
    <source>
        <strain evidence="4 5">TS4A08</strain>
    </source>
</reference>
<evidence type="ECO:0000259" key="3">
    <source>
        <dbReference type="Pfam" id="PF14230"/>
    </source>
</evidence>
<feature type="compositionally biased region" description="Low complexity" evidence="1">
    <location>
        <begin position="11"/>
        <end position="22"/>
    </location>
</feature>